<dbReference type="EMBL" id="JBBJCI010000322">
    <property type="protein sequence ID" value="KAK7234465.1"/>
    <property type="molecule type" value="Genomic_DNA"/>
</dbReference>
<keyword evidence="3" id="KW-1185">Reference proteome</keyword>
<evidence type="ECO:0000313" key="2">
    <source>
        <dbReference type="EMBL" id="KAK7234465.1"/>
    </source>
</evidence>
<feature type="chain" id="PRO_5046660305" description="SMODS and SLOG-associating 2TM effector domain-containing protein" evidence="1">
    <location>
        <begin position="33"/>
        <end position="306"/>
    </location>
</feature>
<gene>
    <name evidence="2" type="ORF">SO694_0019709</name>
</gene>
<accession>A0ABR1FNV1</accession>
<protein>
    <recommendedName>
        <fullName evidence="4">SMODS and SLOG-associating 2TM effector domain-containing protein</fullName>
    </recommendedName>
</protein>
<sequence length="306" mass="32680">MRPLFNTKRPLLNTNTSQPLFVLVLLATSASAFNHHRHATPRHSAARRPTALAARGTQYSGAFPGELSESDKVARAFPSLVEPAAALLPPEVVAASTACLLGLSLYLGPDWLLAPLGLESQIRPGRETSYALGKVLLERNSTFLAERAAGYAAEPPPELRFATAAVYGALGAAAQAALVAALGSASYVGAWAVCAALAGVVYEVGRPQPLSRDVADARESFESSFDDFAERRFDYSTSAATNTIEIVRAFRRSVGKYRSADASVADVQIERLAKTWWRQRGGVVTSTGFLKGVKLKAEADVFERGV</sequence>
<organism evidence="2 3">
    <name type="scientific">Aureococcus anophagefferens</name>
    <name type="common">Harmful bloom alga</name>
    <dbReference type="NCBI Taxonomy" id="44056"/>
    <lineage>
        <taxon>Eukaryota</taxon>
        <taxon>Sar</taxon>
        <taxon>Stramenopiles</taxon>
        <taxon>Ochrophyta</taxon>
        <taxon>Pelagophyceae</taxon>
        <taxon>Pelagomonadales</taxon>
        <taxon>Pelagomonadaceae</taxon>
        <taxon>Aureococcus</taxon>
    </lineage>
</organism>
<proteinExistence type="predicted"/>
<keyword evidence="1" id="KW-0732">Signal</keyword>
<dbReference type="Proteomes" id="UP001363151">
    <property type="component" value="Unassembled WGS sequence"/>
</dbReference>
<reference evidence="2 3" key="1">
    <citation type="submission" date="2024-03" db="EMBL/GenBank/DDBJ databases">
        <title>Aureococcus anophagefferens CCMP1851 and Kratosvirus quantuckense: Draft genome of a second virus-susceptible host strain in the model system.</title>
        <authorList>
            <person name="Chase E."/>
            <person name="Truchon A.R."/>
            <person name="Schepens W."/>
            <person name="Wilhelm S.W."/>
        </authorList>
    </citation>
    <scope>NUCLEOTIDE SEQUENCE [LARGE SCALE GENOMIC DNA]</scope>
    <source>
        <strain evidence="2 3">CCMP1851</strain>
    </source>
</reference>
<evidence type="ECO:0008006" key="4">
    <source>
        <dbReference type="Google" id="ProtNLM"/>
    </source>
</evidence>
<evidence type="ECO:0000256" key="1">
    <source>
        <dbReference type="SAM" id="SignalP"/>
    </source>
</evidence>
<evidence type="ECO:0000313" key="3">
    <source>
        <dbReference type="Proteomes" id="UP001363151"/>
    </source>
</evidence>
<comment type="caution">
    <text evidence="2">The sequence shown here is derived from an EMBL/GenBank/DDBJ whole genome shotgun (WGS) entry which is preliminary data.</text>
</comment>
<feature type="signal peptide" evidence="1">
    <location>
        <begin position="1"/>
        <end position="32"/>
    </location>
</feature>
<name>A0ABR1FNV1_AURAN</name>